<dbReference type="SUPFAM" id="SSF55486">
    <property type="entry name" value="Metalloproteases ('zincins'), catalytic domain"/>
    <property type="match status" value="1"/>
</dbReference>
<keyword evidence="1 6" id="KW-0645">Protease</keyword>
<dbReference type="EMBL" id="JAEHOE010000074">
    <property type="protein sequence ID" value="KAG2489330.1"/>
    <property type="molecule type" value="Genomic_DNA"/>
</dbReference>
<name>A0A835XTD7_9CHLO</name>
<organism evidence="8 9">
    <name type="scientific">Edaphochlamys debaryana</name>
    <dbReference type="NCBI Taxonomy" id="47281"/>
    <lineage>
        <taxon>Eukaryota</taxon>
        <taxon>Viridiplantae</taxon>
        <taxon>Chlorophyta</taxon>
        <taxon>core chlorophytes</taxon>
        <taxon>Chlorophyceae</taxon>
        <taxon>CS clade</taxon>
        <taxon>Chlamydomonadales</taxon>
        <taxon>Chlamydomonadales incertae sedis</taxon>
        <taxon>Edaphochlamys</taxon>
    </lineage>
</organism>
<dbReference type="InterPro" id="IPR001567">
    <property type="entry name" value="Pept_M3A_M3B_dom"/>
</dbReference>
<dbReference type="PANTHER" id="PTHR11804:SF84">
    <property type="entry name" value="SACCHAROLYSIN"/>
    <property type="match status" value="1"/>
</dbReference>
<dbReference type="GO" id="GO:0006508">
    <property type="term" value="P:proteolysis"/>
    <property type="evidence" value="ECO:0007669"/>
    <property type="project" value="UniProtKB-KW"/>
</dbReference>
<keyword evidence="2 6" id="KW-0479">Metal-binding</keyword>
<evidence type="ECO:0000256" key="1">
    <source>
        <dbReference type="ARBA" id="ARBA00022670"/>
    </source>
</evidence>
<dbReference type="GO" id="GO:0004222">
    <property type="term" value="F:metalloendopeptidase activity"/>
    <property type="evidence" value="ECO:0007669"/>
    <property type="project" value="InterPro"/>
</dbReference>
<dbReference type="InterPro" id="IPR045090">
    <property type="entry name" value="Pept_M3A_M3B"/>
</dbReference>
<gene>
    <name evidence="8" type="ORF">HYH03_012162</name>
</gene>
<accession>A0A835XTD7</accession>
<dbReference type="OrthoDB" id="534666at2759"/>
<protein>
    <recommendedName>
        <fullName evidence="7">Peptidase M3A/M3B catalytic domain-containing protein</fullName>
    </recommendedName>
</protein>
<evidence type="ECO:0000259" key="7">
    <source>
        <dbReference type="Pfam" id="PF01432"/>
    </source>
</evidence>
<dbReference type="GO" id="GO:0046872">
    <property type="term" value="F:metal ion binding"/>
    <property type="evidence" value="ECO:0007669"/>
    <property type="project" value="UniProtKB-UniRule"/>
</dbReference>
<dbReference type="Gene3D" id="1.10.1370.30">
    <property type="match status" value="2"/>
</dbReference>
<comment type="cofactor">
    <cofactor evidence="6">
        <name>Zn(2+)</name>
        <dbReference type="ChEBI" id="CHEBI:29105"/>
    </cofactor>
    <text evidence="6">Binds 1 zinc ion.</text>
</comment>
<evidence type="ECO:0000313" key="8">
    <source>
        <dbReference type="EMBL" id="KAG2489330.1"/>
    </source>
</evidence>
<evidence type="ECO:0000256" key="3">
    <source>
        <dbReference type="ARBA" id="ARBA00022801"/>
    </source>
</evidence>
<evidence type="ECO:0000313" key="9">
    <source>
        <dbReference type="Proteomes" id="UP000612055"/>
    </source>
</evidence>
<dbReference type="Pfam" id="PF01432">
    <property type="entry name" value="Peptidase_M3"/>
    <property type="match status" value="1"/>
</dbReference>
<dbReference type="PANTHER" id="PTHR11804">
    <property type="entry name" value="PROTEASE M3 THIMET OLIGOPEPTIDASE-RELATED"/>
    <property type="match status" value="1"/>
</dbReference>
<keyword evidence="4 6" id="KW-0862">Zinc</keyword>
<keyword evidence="5 6" id="KW-0482">Metalloprotease</keyword>
<proteinExistence type="inferred from homology"/>
<evidence type="ECO:0000256" key="2">
    <source>
        <dbReference type="ARBA" id="ARBA00022723"/>
    </source>
</evidence>
<dbReference type="Proteomes" id="UP000612055">
    <property type="component" value="Unassembled WGS sequence"/>
</dbReference>
<feature type="domain" description="Peptidase M3A/M3B catalytic" evidence="7">
    <location>
        <begin position="186"/>
        <end position="590"/>
    </location>
</feature>
<dbReference type="AlphaFoldDB" id="A0A835XTD7"/>
<evidence type="ECO:0000256" key="4">
    <source>
        <dbReference type="ARBA" id="ARBA00022833"/>
    </source>
</evidence>
<keyword evidence="3 6" id="KW-0378">Hydrolase</keyword>
<evidence type="ECO:0000256" key="6">
    <source>
        <dbReference type="RuleBase" id="RU003435"/>
    </source>
</evidence>
<sequence>MRLTASAHRLAHSQRLLLQARRSLPASGFATLATAKMATAVPATEVVELIDRLNAAYEKVHVAYEENFWSTKMALAGSSSDALASTKTAYDAFLADPANLAAVRKAQADAEAAGVLSEDQAKALRIMERTFACYITEDPKAAAIKEKINQLEAALAQSRNTMKLGYTDPSSGEHRAASSVQLRNTMRVADDEATRKACYEGVRSIGPFVAEGFVAIVKERNRLARMLGYEDFYDYKVTQAEGFGKRRLFEIMDGLEAQTRPIMEAARERLAREKGASALEPWNMGWALAGDTEKAQDPYFPFEQAVDVWARTFAALGIEYKGSTMTLDLCDRSGKYSNGFCHWPQVAWRRPDGAFVPAKANFTSLATPSQVGSGKTALVTLLHEGGHAAHFANIDQPSPFFSQERAPTSVAYAETQSMFLDALAHDAAWLGRYACSRSGEVMPWHIIEAGLKATQPYDVFALRAMIAVPYFEKALYELPESELTVERLLSLADEVETRVQGGLSPRPMLSVPHPLSDESSCYCHGYVLAEMAVKQTRAHFLSKYGKIVDNDHIGKELTEGYWRPGNGAAFLDLVAQVTGKPLAADDWVHDLQRPLEAVLKEEEADYKAAIAAGPAIKPGQPFDLGMRVRLVHGDELISDSAEGGLAAACDKFKAWVDSAFPKGA</sequence>
<dbReference type="GO" id="GO:0006518">
    <property type="term" value="P:peptide metabolic process"/>
    <property type="evidence" value="ECO:0007669"/>
    <property type="project" value="TreeGrafter"/>
</dbReference>
<evidence type="ECO:0000256" key="5">
    <source>
        <dbReference type="ARBA" id="ARBA00023049"/>
    </source>
</evidence>
<comment type="similarity">
    <text evidence="6">Belongs to the peptidase M3 family.</text>
</comment>
<comment type="caution">
    <text evidence="8">The sequence shown here is derived from an EMBL/GenBank/DDBJ whole genome shotgun (WGS) entry which is preliminary data.</text>
</comment>
<reference evidence="8" key="1">
    <citation type="journal article" date="2020" name="bioRxiv">
        <title>Comparative genomics of Chlamydomonas.</title>
        <authorList>
            <person name="Craig R.J."/>
            <person name="Hasan A.R."/>
            <person name="Ness R.W."/>
            <person name="Keightley P.D."/>
        </authorList>
    </citation>
    <scope>NUCLEOTIDE SEQUENCE</scope>
    <source>
        <strain evidence="8">CCAP 11/70</strain>
    </source>
</reference>
<keyword evidence="9" id="KW-1185">Reference proteome</keyword>